<comment type="caution">
    <text evidence="1">The sequence shown here is derived from an EMBL/GenBank/DDBJ whole genome shotgun (WGS) entry which is preliminary data.</text>
</comment>
<dbReference type="RefSeq" id="WP_311829557.1">
    <property type="nucleotide sequence ID" value="NZ_JARQAJ010000002.1"/>
</dbReference>
<sequence>MDWTNQKGSAFDLNAGELTEINSEVLTNLVSEETLLRVSQKISQETHARINDYRKDKHLEEYKWDSYIQAGADLRGKEILTTPTSTRPNGEEGMDAPYDFGYPREKLIQMEAITSLASNSLKWLIQNGSREIFRLLLQNDPRFLLEDDSTESAVGVHIAETVDNYFMGAVYLAGKEKEQTITEIDRSQLVEAYNYSSDLIELEYSPYSWGKLMLAKAEAMEIYRKKETSQAEIDQAAKKLLRTIVDLSPYEQ</sequence>
<name>A0ABU3F8E4_9ENTE</name>
<proteinExistence type="predicted"/>
<accession>A0ABU3F8E4</accession>
<evidence type="ECO:0000313" key="2">
    <source>
        <dbReference type="Proteomes" id="UP001181046"/>
    </source>
</evidence>
<protein>
    <submittedName>
        <fullName evidence="1">Uncharacterized protein</fullName>
    </submittedName>
</protein>
<reference evidence="1" key="1">
    <citation type="submission" date="2023-03" db="EMBL/GenBank/DDBJ databases">
        <authorList>
            <person name="Shen W."/>
            <person name="Cai J."/>
        </authorList>
    </citation>
    <scope>NUCLEOTIDE SEQUENCE</scope>
    <source>
        <strain evidence="1">P66-3</strain>
    </source>
</reference>
<dbReference type="EMBL" id="JARQAJ010000002">
    <property type="protein sequence ID" value="MDT2758939.1"/>
    <property type="molecule type" value="Genomic_DNA"/>
</dbReference>
<keyword evidence="2" id="KW-1185">Reference proteome</keyword>
<evidence type="ECO:0000313" key="1">
    <source>
        <dbReference type="EMBL" id="MDT2758939.1"/>
    </source>
</evidence>
<gene>
    <name evidence="1" type="ORF">P7H27_04105</name>
</gene>
<dbReference type="Proteomes" id="UP001181046">
    <property type="component" value="Unassembled WGS sequence"/>
</dbReference>
<organism evidence="1 2">
    <name type="scientific">Enterococcus xiangfangensis</name>
    <dbReference type="NCBI Taxonomy" id="1296537"/>
    <lineage>
        <taxon>Bacteria</taxon>
        <taxon>Bacillati</taxon>
        <taxon>Bacillota</taxon>
        <taxon>Bacilli</taxon>
        <taxon>Lactobacillales</taxon>
        <taxon>Enterococcaceae</taxon>
        <taxon>Enterococcus</taxon>
    </lineage>
</organism>
<dbReference type="Gene3D" id="1.20.1270.70">
    <property type="entry name" value="Designed single chain three-helix bundle"/>
    <property type="match status" value="1"/>
</dbReference>